<dbReference type="EMBL" id="HACG01031439">
    <property type="protein sequence ID" value="CEK78304.1"/>
    <property type="molecule type" value="Transcribed_RNA"/>
</dbReference>
<protein>
    <submittedName>
        <fullName evidence="1">Uncharacterized protein</fullName>
    </submittedName>
</protein>
<name>A0A0B7ABB6_9EUPU</name>
<gene>
    <name evidence="1" type="primary">ORF109435</name>
</gene>
<dbReference type="AlphaFoldDB" id="A0A0B7ABB6"/>
<organism evidence="1">
    <name type="scientific">Arion vulgaris</name>
    <dbReference type="NCBI Taxonomy" id="1028688"/>
    <lineage>
        <taxon>Eukaryota</taxon>
        <taxon>Metazoa</taxon>
        <taxon>Spiralia</taxon>
        <taxon>Lophotrochozoa</taxon>
        <taxon>Mollusca</taxon>
        <taxon>Gastropoda</taxon>
        <taxon>Heterobranchia</taxon>
        <taxon>Euthyneura</taxon>
        <taxon>Panpulmonata</taxon>
        <taxon>Eupulmonata</taxon>
        <taxon>Stylommatophora</taxon>
        <taxon>Helicina</taxon>
        <taxon>Arionoidea</taxon>
        <taxon>Arionidae</taxon>
        <taxon>Arion</taxon>
    </lineage>
</organism>
<evidence type="ECO:0000313" key="1">
    <source>
        <dbReference type="EMBL" id="CEK78304.1"/>
    </source>
</evidence>
<accession>A0A0B7ABB6</accession>
<proteinExistence type="predicted"/>
<sequence>MQALTNYTFITERKIKPKTSWCCHGTIDMKQEAAEFVHNSKLVSSLWVDAPIGAQCLSST</sequence>
<reference evidence="1" key="1">
    <citation type="submission" date="2014-12" db="EMBL/GenBank/DDBJ databases">
        <title>Insight into the proteome of Arion vulgaris.</title>
        <authorList>
            <person name="Aradska J."/>
            <person name="Bulat T."/>
            <person name="Smidak R."/>
            <person name="Sarate P."/>
            <person name="Gangsoo J."/>
            <person name="Sialana F."/>
            <person name="Bilban M."/>
            <person name="Lubec G."/>
        </authorList>
    </citation>
    <scope>NUCLEOTIDE SEQUENCE</scope>
    <source>
        <tissue evidence="1">Skin</tissue>
    </source>
</reference>